<protein>
    <submittedName>
        <fullName evidence="12">1059_t:CDS:1</fullName>
    </submittedName>
</protein>
<feature type="transmembrane region" description="Helical" evidence="7">
    <location>
        <begin position="105"/>
        <end position="124"/>
    </location>
</feature>
<dbReference type="OrthoDB" id="1076608at2759"/>
<keyword evidence="6 7" id="KW-0472">Membrane</keyword>
<evidence type="ECO:0000259" key="8">
    <source>
        <dbReference type="Pfam" id="PF02714"/>
    </source>
</evidence>
<keyword evidence="4 7" id="KW-0812">Transmembrane</keyword>
<dbReference type="Pfam" id="PF13967">
    <property type="entry name" value="RSN1_TM"/>
    <property type="match status" value="1"/>
</dbReference>
<keyword evidence="3" id="KW-0813">Transport</keyword>
<comment type="caution">
    <text evidence="12">The sequence shown here is derived from an EMBL/GenBank/DDBJ whole genome shotgun (WGS) entry which is preliminary data.</text>
</comment>
<dbReference type="Pfam" id="PF02714">
    <property type="entry name" value="RSN1_7TM"/>
    <property type="match status" value="1"/>
</dbReference>
<dbReference type="Pfam" id="PF12621">
    <property type="entry name" value="PHM7_ext"/>
    <property type="match status" value="1"/>
</dbReference>
<proteinExistence type="inferred from homology"/>
<feature type="transmembrane region" description="Helical" evidence="7">
    <location>
        <begin position="432"/>
        <end position="451"/>
    </location>
</feature>
<evidence type="ECO:0000256" key="3">
    <source>
        <dbReference type="ARBA" id="ARBA00022448"/>
    </source>
</evidence>
<dbReference type="Pfam" id="PF14703">
    <property type="entry name" value="PHM7_cyt"/>
    <property type="match status" value="1"/>
</dbReference>
<dbReference type="PANTHER" id="PTHR13018">
    <property type="entry name" value="PROBABLE MEMBRANE PROTEIN DUF221-RELATED"/>
    <property type="match status" value="1"/>
</dbReference>
<evidence type="ECO:0000256" key="2">
    <source>
        <dbReference type="ARBA" id="ARBA00007779"/>
    </source>
</evidence>
<feature type="transmembrane region" description="Helical" evidence="7">
    <location>
        <begin position="463"/>
        <end position="483"/>
    </location>
</feature>
<evidence type="ECO:0000256" key="7">
    <source>
        <dbReference type="SAM" id="Phobius"/>
    </source>
</evidence>
<evidence type="ECO:0000313" key="13">
    <source>
        <dbReference type="Proteomes" id="UP000789706"/>
    </source>
</evidence>
<feature type="domain" description="CSC1/OSCA1-like N-terminal transmembrane" evidence="10">
    <location>
        <begin position="57"/>
        <end position="126"/>
    </location>
</feature>
<sequence>MTSSSTEQTSADSSVSAFTSALIFNGAITFGLFITFDIIRKRVKKVYEPRSHLLPRRFMKMFTIIFMIFTIIGIGILLPINYIGQLGQSGLDQFTMGNVSDKNRLYFHVGAAYIFTGIMLYMMYRETNIYIKFKHAYCTTHEYQKSPRATTIYVPDIPSHLIHNEEEFKKLYNAFPGGVKKIWFNRYPKKLIEAQSERQKIINGLELAETAFIRNYDKQFTESKEIRDEDLKKFRPISRSKLGMKQDAIEFNRKRLIKFNNRNELIFTNLNSAFIQFKSFMGAQLAANSTATRITDISPDDIIWENLNIAYSQRLVRKVIITFVAAISKLSELGKIIPFLEPAIDSLPITVLGIIEGILPALALAILMIILSLFLRGVEISLQKKYYFFLIINVLLVTSFANGVFEAISPIIENPPSIVNTLAEKLPLASTFFLTYVLLSISGSAIELLQIGPLVMYLGFKKFFRLFQFSLGICIYQLLMIGLMFLNQAFIPGVLMIVLLGLTITFIILKEKFIFKRNPYAKFLSGKYIISELDIPDSRISIGDTSSFEGGDSKGSEEGIQEIKKGEAIFETGDDDEDNYYAHPAFYATQSSVWLPQDPARLSIKEIEECQNQGIKATNQGASLKNNKIVVDLNDVPVEIEFVKHYHFGEYIRQDDYLH</sequence>
<dbReference type="InterPro" id="IPR032880">
    <property type="entry name" value="CSC1/OSCA1-like_N"/>
</dbReference>
<dbReference type="EMBL" id="CAJVPK010000249">
    <property type="protein sequence ID" value="CAG8482795.1"/>
    <property type="molecule type" value="Genomic_DNA"/>
</dbReference>
<feature type="domain" description="CSC1/OSCA1-like cytosolic" evidence="11">
    <location>
        <begin position="150"/>
        <end position="306"/>
    </location>
</feature>
<evidence type="ECO:0000256" key="4">
    <source>
        <dbReference type="ARBA" id="ARBA00022692"/>
    </source>
</evidence>
<feature type="transmembrane region" description="Helical" evidence="7">
    <location>
        <begin position="20"/>
        <end position="40"/>
    </location>
</feature>
<evidence type="ECO:0000256" key="6">
    <source>
        <dbReference type="ARBA" id="ARBA00023136"/>
    </source>
</evidence>
<dbReference type="PANTHER" id="PTHR13018:SF139">
    <property type="entry name" value="PHOSPHATE METABOLISM PROTEIN 7"/>
    <property type="match status" value="1"/>
</dbReference>
<gene>
    <name evidence="12" type="ORF">DEBURN_LOCUS3757</name>
</gene>
<feature type="transmembrane region" description="Helical" evidence="7">
    <location>
        <begin position="349"/>
        <end position="375"/>
    </location>
</feature>
<accession>A0A9N8Z9E2</accession>
<feature type="domain" description="10TM putative phosphate transporter extracellular tail" evidence="9">
    <location>
        <begin position="571"/>
        <end position="630"/>
    </location>
</feature>
<dbReference type="InterPro" id="IPR022257">
    <property type="entry name" value="PHM7_ext"/>
</dbReference>
<dbReference type="Proteomes" id="UP000789706">
    <property type="component" value="Unassembled WGS sequence"/>
</dbReference>
<keyword evidence="5 7" id="KW-1133">Transmembrane helix</keyword>
<comment type="subcellular location">
    <subcellularLocation>
        <location evidence="1">Membrane</location>
        <topology evidence="1">Multi-pass membrane protein</topology>
    </subcellularLocation>
</comment>
<feature type="transmembrane region" description="Helical" evidence="7">
    <location>
        <begin position="387"/>
        <end position="412"/>
    </location>
</feature>
<comment type="similarity">
    <text evidence="2">Belongs to the CSC1 (TC 1.A.17) family.</text>
</comment>
<feature type="transmembrane region" description="Helical" evidence="7">
    <location>
        <begin position="61"/>
        <end position="85"/>
    </location>
</feature>
<feature type="transmembrane region" description="Helical" evidence="7">
    <location>
        <begin position="319"/>
        <end position="337"/>
    </location>
</feature>
<reference evidence="12" key="1">
    <citation type="submission" date="2021-06" db="EMBL/GenBank/DDBJ databases">
        <authorList>
            <person name="Kallberg Y."/>
            <person name="Tangrot J."/>
            <person name="Rosling A."/>
        </authorList>
    </citation>
    <scope>NUCLEOTIDE SEQUENCE</scope>
    <source>
        <strain evidence="12">AZ414A</strain>
    </source>
</reference>
<evidence type="ECO:0000259" key="10">
    <source>
        <dbReference type="Pfam" id="PF13967"/>
    </source>
</evidence>
<organism evidence="12 13">
    <name type="scientific">Diversispora eburnea</name>
    <dbReference type="NCBI Taxonomy" id="1213867"/>
    <lineage>
        <taxon>Eukaryota</taxon>
        <taxon>Fungi</taxon>
        <taxon>Fungi incertae sedis</taxon>
        <taxon>Mucoromycota</taxon>
        <taxon>Glomeromycotina</taxon>
        <taxon>Glomeromycetes</taxon>
        <taxon>Diversisporales</taxon>
        <taxon>Diversisporaceae</taxon>
        <taxon>Diversispora</taxon>
    </lineage>
</organism>
<dbReference type="InterPro" id="IPR045122">
    <property type="entry name" value="Csc1-like"/>
</dbReference>
<evidence type="ECO:0000256" key="5">
    <source>
        <dbReference type="ARBA" id="ARBA00022989"/>
    </source>
</evidence>
<evidence type="ECO:0000259" key="11">
    <source>
        <dbReference type="Pfam" id="PF14703"/>
    </source>
</evidence>
<dbReference type="GO" id="GO:0005886">
    <property type="term" value="C:plasma membrane"/>
    <property type="evidence" value="ECO:0007669"/>
    <property type="project" value="TreeGrafter"/>
</dbReference>
<dbReference type="InterPro" id="IPR003864">
    <property type="entry name" value="CSC1/OSCA1-like_7TM"/>
</dbReference>
<feature type="domain" description="CSC1/OSCA1-like 7TM region" evidence="8">
    <location>
        <begin position="320"/>
        <end position="510"/>
    </location>
</feature>
<dbReference type="InterPro" id="IPR027815">
    <property type="entry name" value="CSC1/OSCA1-like_cyt"/>
</dbReference>
<feature type="transmembrane region" description="Helical" evidence="7">
    <location>
        <begin position="489"/>
        <end position="509"/>
    </location>
</feature>
<dbReference type="AlphaFoldDB" id="A0A9N8Z9E2"/>
<evidence type="ECO:0000256" key="1">
    <source>
        <dbReference type="ARBA" id="ARBA00004141"/>
    </source>
</evidence>
<name>A0A9N8Z9E2_9GLOM</name>
<dbReference type="GO" id="GO:0005227">
    <property type="term" value="F:calcium-activated cation channel activity"/>
    <property type="evidence" value="ECO:0007669"/>
    <property type="project" value="InterPro"/>
</dbReference>
<evidence type="ECO:0000259" key="9">
    <source>
        <dbReference type="Pfam" id="PF12621"/>
    </source>
</evidence>
<evidence type="ECO:0000313" key="12">
    <source>
        <dbReference type="EMBL" id="CAG8482795.1"/>
    </source>
</evidence>
<keyword evidence="13" id="KW-1185">Reference proteome</keyword>